<comment type="caution">
    <text evidence="2">The sequence shown here is derived from an EMBL/GenBank/DDBJ whole genome shotgun (WGS) entry which is preliminary data.</text>
</comment>
<keyword evidence="1" id="KW-0472">Membrane</keyword>
<keyword evidence="1" id="KW-0812">Transmembrane</keyword>
<evidence type="ECO:0000313" key="2">
    <source>
        <dbReference type="EMBL" id="MBM7124940.1"/>
    </source>
</evidence>
<evidence type="ECO:0000313" key="3">
    <source>
        <dbReference type="Proteomes" id="UP001430149"/>
    </source>
</evidence>
<proteinExistence type="predicted"/>
<accession>A0ABS2K1L1</accession>
<keyword evidence="3" id="KW-1185">Reference proteome</keyword>
<keyword evidence="1" id="KW-1133">Transmembrane helix</keyword>
<dbReference type="Proteomes" id="UP001430149">
    <property type="component" value="Unassembled WGS sequence"/>
</dbReference>
<feature type="transmembrane region" description="Helical" evidence="1">
    <location>
        <begin position="82"/>
        <end position="102"/>
    </location>
</feature>
<protein>
    <submittedName>
        <fullName evidence="2">Anti-sigma factor</fullName>
    </submittedName>
</protein>
<dbReference type="InterPro" id="IPR041916">
    <property type="entry name" value="Anti_sigma_zinc_sf"/>
</dbReference>
<dbReference type="RefSeq" id="WP_204680468.1">
    <property type="nucleotide sequence ID" value="NZ_BSNR01000005.1"/>
</dbReference>
<organism evidence="2 3">
    <name type="scientific">Dyella flava</name>
    <dbReference type="NCBI Taxonomy" id="1920170"/>
    <lineage>
        <taxon>Bacteria</taxon>
        <taxon>Pseudomonadati</taxon>
        <taxon>Pseudomonadota</taxon>
        <taxon>Gammaproteobacteria</taxon>
        <taxon>Lysobacterales</taxon>
        <taxon>Rhodanobacteraceae</taxon>
        <taxon>Dyella</taxon>
    </lineage>
</organism>
<dbReference type="EMBL" id="JADIKE010000030">
    <property type="protein sequence ID" value="MBM7124940.1"/>
    <property type="molecule type" value="Genomic_DNA"/>
</dbReference>
<reference evidence="2" key="1">
    <citation type="submission" date="2020-10" db="EMBL/GenBank/DDBJ databases">
        <title>Phylogeny of dyella-like bacteria.</title>
        <authorList>
            <person name="Fu J."/>
        </authorList>
    </citation>
    <scope>NUCLEOTIDE SEQUENCE</scope>
    <source>
        <strain evidence="2">DHOC52</strain>
    </source>
</reference>
<dbReference type="Gene3D" id="1.10.10.1320">
    <property type="entry name" value="Anti-sigma factor, zinc-finger domain"/>
    <property type="match status" value="1"/>
</dbReference>
<name>A0ABS2K1L1_9GAMM</name>
<gene>
    <name evidence="2" type="ORF">ISP19_06060</name>
</gene>
<sequence>MNTTIPSEYEIHAYIDGRLDESRRQAVEFYLAQHPERAEEVRAWQRDTQRLRALYGALPAMADNPALDPAHIRARRWQRFRARLAIAAMLVLSLCVGGLSGWQVHGWRFARAMPPMGDAMAAYRMVAVNQSVPLDVVSEEDSVLQAWLDKHIERTARLPDLHDAGYHPIGGRLFATDQGPAAMVLYKDAEGHAISFYVRPPGPMRDLLPSGQRADGDLLAQYGSDRSYNYAMVSRVDGTDKRLVAQALERVI</sequence>
<evidence type="ECO:0000256" key="1">
    <source>
        <dbReference type="SAM" id="Phobius"/>
    </source>
</evidence>